<dbReference type="EnsemblPlants" id="TuG1812G0200002104.01.T01">
    <property type="protein sequence ID" value="TuG1812G0200002104.01.T01"/>
    <property type="gene ID" value="TuG1812G0200002104.01"/>
</dbReference>
<dbReference type="Gramene" id="TuG1812G0200002104.01.T01">
    <property type="protein sequence ID" value="TuG1812G0200002104.01.T01"/>
    <property type="gene ID" value="TuG1812G0200002104.01"/>
</dbReference>
<name>A0A8R7PCH8_TRIUA</name>
<evidence type="ECO:0000313" key="1">
    <source>
        <dbReference type="EnsemblPlants" id="TuG1812G0200002104.01.T01"/>
    </source>
</evidence>
<organism evidence="1 2">
    <name type="scientific">Triticum urartu</name>
    <name type="common">Red wild einkorn</name>
    <name type="synonym">Crithodium urartu</name>
    <dbReference type="NCBI Taxonomy" id="4572"/>
    <lineage>
        <taxon>Eukaryota</taxon>
        <taxon>Viridiplantae</taxon>
        <taxon>Streptophyta</taxon>
        <taxon>Embryophyta</taxon>
        <taxon>Tracheophyta</taxon>
        <taxon>Spermatophyta</taxon>
        <taxon>Magnoliopsida</taxon>
        <taxon>Liliopsida</taxon>
        <taxon>Poales</taxon>
        <taxon>Poaceae</taxon>
        <taxon>BOP clade</taxon>
        <taxon>Pooideae</taxon>
        <taxon>Triticodae</taxon>
        <taxon>Triticeae</taxon>
        <taxon>Triticinae</taxon>
        <taxon>Triticum</taxon>
    </lineage>
</organism>
<reference evidence="1" key="3">
    <citation type="submission" date="2022-06" db="UniProtKB">
        <authorList>
            <consortium name="EnsemblPlants"/>
        </authorList>
    </citation>
    <scope>IDENTIFICATION</scope>
</reference>
<dbReference type="AlphaFoldDB" id="A0A8R7PCH8"/>
<protein>
    <submittedName>
        <fullName evidence="1">Uncharacterized protein</fullName>
    </submittedName>
</protein>
<dbReference type="Proteomes" id="UP000015106">
    <property type="component" value="Chromosome 2"/>
</dbReference>
<evidence type="ECO:0000313" key="2">
    <source>
        <dbReference type="Proteomes" id="UP000015106"/>
    </source>
</evidence>
<reference evidence="2" key="1">
    <citation type="journal article" date="2013" name="Nature">
        <title>Draft genome of the wheat A-genome progenitor Triticum urartu.</title>
        <authorList>
            <person name="Ling H.Q."/>
            <person name="Zhao S."/>
            <person name="Liu D."/>
            <person name="Wang J."/>
            <person name="Sun H."/>
            <person name="Zhang C."/>
            <person name="Fan H."/>
            <person name="Li D."/>
            <person name="Dong L."/>
            <person name="Tao Y."/>
            <person name="Gao C."/>
            <person name="Wu H."/>
            <person name="Li Y."/>
            <person name="Cui Y."/>
            <person name="Guo X."/>
            <person name="Zheng S."/>
            <person name="Wang B."/>
            <person name="Yu K."/>
            <person name="Liang Q."/>
            <person name="Yang W."/>
            <person name="Lou X."/>
            <person name="Chen J."/>
            <person name="Feng M."/>
            <person name="Jian J."/>
            <person name="Zhang X."/>
            <person name="Luo G."/>
            <person name="Jiang Y."/>
            <person name="Liu J."/>
            <person name="Wang Z."/>
            <person name="Sha Y."/>
            <person name="Zhang B."/>
            <person name="Wu H."/>
            <person name="Tang D."/>
            <person name="Shen Q."/>
            <person name="Xue P."/>
            <person name="Zou S."/>
            <person name="Wang X."/>
            <person name="Liu X."/>
            <person name="Wang F."/>
            <person name="Yang Y."/>
            <person name="An X."/>
            <person name="Dong Z."/>
            <person name="Zhang K."/>
            <person name="Zhang X."/>
            <person name="Luo M.C."/>
            <person name="Dvorak J."/>
            <person name="Tong Y."/>
            <person name="Wang J."/>
            <person name="Yang H."/>
            <person name="Li Z."/>
            <person name="Wang D."/>
            <person name="Zhang A."/>
            <person name="Wang J."/>
        </authorList>
    </citation>
    <scope>NUCLEOTIDE SEQUENCE</scope>
    <source>
        <strain evidence="2">cv. G1812</strain>
    </source>
</reference>
<accession>A0A8R7PCH8</accession>
<keyword evidence="2" id="KW-1185">Reference proteome</keyword>
<proteinExistence type="predicted"/>
<sequence>SGGRAVGDSGWTRWSTGEERAIHPATPPEPRWLRLQWRCQSLLFLSLSPMPLFPSLIHRHSLVHLIESS</sequence>
<reference evidence="1" key="2">
    <citation type="submission" date="2018-03" db="EMBL/GenBank/DDBJ databases">
        <title>The Triticum urartu genome reveals the dynamic nature of wheat genome evolution.</title>
        <authorList>
            <person name="Ling H."/>
            <person name="Ma B."/>
            <person name="Shi X."/>
            <person name="Liu H."/>
            <person name="Dong L."/>
            <person name="Sun H."/>
            <person name="Cao Y."/>
            <person name="Gao Q."/>
            <person name="Zheng S."/>
            <person name="Li Y."/>
            <person name="Yu Y."/>
            <person name="Du H."/>
            <person name="Qi M."/>
            <person name="Li Y."/>
            <person name="Yu H."/>
            <person name="Cui Y."/>
            <person name="Wang N."/>
            <person name="Chen C."/>
            <person name="Wu H."/>
            <person name="Zhao Y."/>
            <person name="Zhang J."/>
            <person name="Li Y."/>
            <person name="Zhou W."/>
            <person name="Zhang B."/>
            <person name="Hu W."/>
            <person name="Eijk M."/>
            <person name="Tang J."/>
            <person name="Witsenboer H."/>
            <person name="Zhao S."/>
            <person name="Li Z."/>
            <person name="Zhang A."/>
            <person name="Wang D."/>
            <person name="Liang C."/>
        </authorList>
    </citation>
    <scope>NUCLEOTIDE SEQUENCE [LARGE SCALE GENOMIC DNA]</scope>
    <source>
        <strain evidence="1">cv. G1812</strain>
    </source>
</reference>